<feature type="transmembrane region" description="Helical" evidence="7">
    <location>
        <begin position="138"/>
        <end position="157"/>
    </location>
</feature>
<protein>
    <submittedName>
        <fullName evidence="9">Acyltransferase</fullName>
    </submittedName>
</protein>
<reference evidence="9" key="2">
    <citation type="journal article" date="2022" name="Microbiol. Resour. Announc.">
        <title>Metagenome Sequencing to Explore Phylogenomics of Terrestrial Cyanobacteria.</title>
        <authorList>
            <person name="Ward R.D."/>
            <person name="Stajich J.E."/>
            <person name="Johansen J.R."/>
            <person name="Huntemann M."/>
            <person name="Clum A."/>
            <person name="Foster B."/>
            <person name="Foster B."/>
            <person name="Roux S."/>
            <person name="Palaniappan K."/>
            <person name="Varghese N."/>
            <person name="Mukherjee S."/>
            <person name="Reddy T.B.K."/>
            <person name="Daum C."/>
            <person name="Copeland A."/>
            <person name="Chen I.A."/>
            <person name="Ivanova N.N."/>
            <person name="Kyrpides N.C."/>
            <person name="Shapiro N."/>
            <person name="Eloe-Fadrosh E.A."/>
            <person name="Pietrasiak N."/>
        </authorList>
    </citation>
    <scope>NUCLEOTIDE SEQUENCE</scope>
    <source>
        <strain evidence="9">UHER 2000/2452</strain>
    </source>
</reference>
<feature type="transmembrane region" description="Helical" evidence="7">
    <location>
        <begin position="321"/>
        <end position="339"/>
    </location>
</feature>
<reference evidence="9" key="1">
    <citation type="submission" date="2021-05" db="EMBL/GenBank/DDBJ databases">
        <authorList>
            <person name="Pietrasiak N."/>
            <person name="Ward R."/>
            <person name="Stajich J.E."/>
            <person name="Kurbessoian T."/>
        </authorList>
    </citation>
    <scope>NUCLEOTIDE SEQUENCE</scope>
    <source>
        <strain evidence="9">UHER 2000/2452</strain>
    </source>
</reference>
<evidence type="ECO:0000256" key="4">
    <source>
        <dbReference type="ARBA" id="ARBA00022692"/>
    </source>
</evidence>
<evidence type="ECO:0000256" key="1">
    <source>
        <dbReference type="ARBA" id="ARBA00004651"/>
    </source>
</evidence>
<accession>A0A951UPA5</accession>
<comment type="subcellular location">
    <subcellularLocation>
        <location evidence="1">Cell membrane</location>
        <topology evidence="1">Multi-pass membrane protein</topology>
    </subcellularLocation>
</comment>
<feature type="transmembrane region" description="Helical" evidence="7">
    <location>
        <begin position="169"/>
        <end position="186"/>
    </location>
</feature>
<comment type="caution">
    <text evidence="9">The sequence shown here is derived from an EMBL/GenBank/DDBJ whole genome shotgun (WGS) entry which is preliminary data.</text>
</comment>
<dbReference type="Pfam" id="PF01757">
    <property type="entry name" value="Acyl_transf_3"/>
    <property type="match status" value="1"/>
</dbReference>
<feature type="transmembrane region" description="Helical" evidence="7">
    <location>
        <begin position="64"/>
        <end position="85"/>
    </location>
</feature>
<feature type="domain" description="Acyltransferase 3" evidence="8">
    <location>
        <begin position="25"/>
        <end position="336"/>
    </location>
</feature>
<evidence type="ECO:0000256" key="3">
    <source>
        <dbReference type="ARBA" id="ARBA00022475"/>
    </source>
</evidence>
<evidence type="ECO:0000313" key="9">
    <source>
        <dbReference type="EMBL" id="MBW4659603.1"/>
    </source>
</evidence>
<keyword evidence="4 7" id="KW-0812">Transmembrane</keyword>
<dbReference type="PANTHER" id="PTHR40074:SF2">
    <property type="entry name" value="O-ACETYLTRANSFERASE WECH"/>
    <property type="match status" value="1"/>
</dbReference>
<keyword evidence="5 7" id="KW-1133">Transmembrane helix</keyword>
<evidence type="ECO:0000256" key="5">
    <source>
        <dbReference type="ARBA" id="ARBA00022989"/>
    </source>
</evidence>
<dbReference type="EMBL" id="JAHHHD010000013">
    <property type="protein sequence ID" value="MBW4659603.1"/>
    <property type="molecule type" value="Genomic_DNA"/>
</dbReference>
<organism evidence="9 10">
    <name type="scientific">Drouetiella hepatica Uher 2000/2452</name>
    <dbReference type="NCBI Taxonomy" id="904376"/>
    <lineage>
        <taxon>Bacteria</taxon>
        <taxon>Bacillati</taxon>
        <taxon>Cyanobacteriota</taxon>
        <taxon>Cyanophyceae</taxon>
        <taxon>Oculatellales</taxon>
        <taxon>Oculatellaceae</taxon>
        <taxon>Drouetiella</taxon>
    </lineage>
</organism>
<sequence>MMGKMGQGIAPSKVSGDRSTLQRLGWVDYAKGIGIFWVVVGHVLRGLVSSDLLESSASRFIDQWIYAFHMPLFFFLSGLFLVRSAAKPFKSFLRDKLSTIAYPYVLWSLLQGLLQIVASRHTSQVVSFADLGRIIYEPIQQFWFLYTLFVILLIYAVMHKFPLGQRRSLLPPAIAFAVFSILLYGAHLANISFGNWGVLYLVRRHAIYTALGAIVGSSILFRLGDTKPPILILTALGGYFGVAGAVALQLDKNGWLIPAIALLGSAASVAIALLLEQLNILRFIKQWGLFSLEIFVVHTIVIAVTRIALQKLGLRDPLLHFLIETLVGIYIPIALAVMCRRYKFPYLFRWRDRGVVG</sequence>
<evidence type="ECO:0000256" key="7">
    <source>
        <dbReference type="SAM" id="Phobius"/>
    </source>
</evidence>
<proteinExistence type="inferred from homology"/>
<feature type="transmembrane region" description="Helical" evidence="7">
    <location>
        <begin position="230"/>
        <end position="249"/>
    </location>
</feature>
<dbReference type="PANTHER" id="PTHR40074">
    <property type="entry name" value="O-ACETYLTRANSFERASE WECH"/>
    <property type="match status" value="1"/>
</dbReference>
<keyword evidence="9" id="KW-0012">Acyltransferase</keyword>
<keyword evidence="3" id="KW-1003">Cell membrane</keyword>
<gene>
    <name evidence="9" type="ORF">KME15_13085</name>
</gene>
<dbReference type="GO" id="GO:0016413">
    <property type="term" value="F:O-acetyltransferase activity"/>
    <property type="evidence" value="ECO:0007669"/>
    <property type="project" value="TreeGrafter"/>
</dbReference>
<dbReference type="AlphaFoldDB" id="A0A951UPA5"/>
<feature type="transmembrane region" description="Helical" evidence="7">
    <location>
        <begin position="97"/>
        <end position="118"/>
    </location>
</feature>
<keyword evidence="6 7" id="KW-0472">Membrane</keyword>
<feature type="transmembrane region" description="Helical" evidence="7">
    <location>
        <begin position="287"/>
        <end position="309"/>
    </location>
</feature>
<evidence type="ECO:0000256" key="2">
    <source>
        <dbReference type="ARBA" id="ARBA00007400"/>
    </source>
</evidence>
<feature type="transmembrane region" description="Helical" evidence="7">
    <location>
        <begin position="26"/>
        <end position="44"/>
    </location>
</feature>
<comment type="similarity">
    <text evidence="2">Belongs to the acyltransferase 3 family.</text>
</comment>
<dbReference type="GO" id="GO:0009246">
    <property type="term" value="P:enterobacterial common antigen biosynthetic process"/>
    <property type="evidence" value="ECO:0007669"/>
    <property type="project" value="TreeGrafter"/>
</dbReference>
<dbReference type="InterPro" id="IPR002656">
    <property type="entry name" value="Acyl_transf_3_dom"/>
</dbReference>
<feature type="transmembrane region" description="Helical" evidence="7">
    <location>
        <begin position="206"/>
        <end position="223"/>
    </location>
</feature>
<keyword evidence="9" id="KW-0808">Transferase</keyword>
<dbReference type="GO" id="GO:0005886">
    <property type="term" value="C:plasma membrane"/>
    <property type="evidence" value="ECO:0007669"/>
    <property type="project" value="UniProtKB-SubCell"/>
</dbReference>
<evidence type="ECO:0000259" key="8">
    <source>
        <dbReference type="Pfam" id="PF01757"/>
    </source>
</evidence>
<feature type="transmembrane region" description="Helical" evidence="7">
    <location>
        <begin position="255"/>
        <end position="275"/>
    </location>
</feature>
<evidence type="ECO:0000256" key="6">
    <source>
        <dbReference type="ARBA" id="ARBA00023136"/>
    </source>
</evidence>
<evidence type="ECO:0000313" key="10">
    <source>
        <dbReference type="Proteomes" id="UP000757435"/>
    </source>
</evidence>
<name>A0A951UPA5_9CYAN</name>
<dbReference type="Proteomes" id="UP000757435">
    <property type="component" value="Unassembled WGS sequence"/>
</dbReference>